<feature type="transmembrane region" description="Helical" evidence="1">
    <location>
        <begin position="212"/>
        <end position="229"/>
    </location>
</feature>
<comment type="caution">
    <text evidence="2">The sequence shown here is derived from an EMBL/GenBank/DDBJ whole genome shotgun (WGS) entry which is preliminary data.</text>
</comment>
<feature type="transmembrane region" description="Helical" evidence="1">
    <location>
        <begin position="42"/>
        <end position="68"/>
    </location>
</feature>
<keyword evidence="1" id="KW-1133">Transmembrane helix</keyword>
<evidence type="ECO:0000313" key="2">
    <source>
        <dbReference type="EMBL" id="OGC35057.1"/>
    </source>
</evidence>
<sequence length="231" mass="26125">MNTQGWPIYLAGLIDGFNPCVFTFYIFLISFLFFLKKERQTIVLFGTLFVASVFTTNYLVGLGIFSLLNSVNHLVNIQILIKYSTIIFLLTLSTILTLDLLGIHQSKMGLPTNIIQHIHSKVRNGLQNKFMLGAAIPIGVITTLAELPCSGQIYLPTITYLILKKESLWTGLINLSIYNLFFILPLTAIFVLSIISTDSFFVTQLMRRNLKAFKFLGLLIINLLLYYTLTL</sequence>
<evidence type="ECO:0008006" key="4">
    <source>
        <dbReference type="Google" id="ProtNLM"/>
    </source>
</evidence>
<protein>
    <recommendedName>
        <fullName evidence="4">Cytochrome C biogenesis protein transmembrane domain-containing protein</fullName>
    </recommendedName>
</protein>
<dbReference type="Proteomes" id="UP000177309">
    <property type="component" value="Unassembled WGS sequence"/>
</dbReference>
<evidence type="ECO:0000313" key="3">
    <source>
        <dbReference type="Proteomes" id="UP000177309"/>
    </source>
</evidence>
<organism evidence="2 3">
    <name type="scientific">candidate division WOR-1 bacterium RIFOXYC2_FULL_41_25</name>
    <dbReference type="NCBI Taxonomy" id="1802586"/>
    <lineage>
        <taxon>Bacteria</taxon>
        <taxon>Bacillati</taxon>
        <taxon>Saganbacteria</taxon>
    </lineage>
</organism>
<keyword evidence="1" id="KW-0812">Transmembrane</keyword>
<feature type="transmembrane region" description="Helical" evidence="1">
    <location>
        <begin position="6"/>
        <end position="35"/>
    </location>
</feature>
<name>A0A1F4TQZ4_UNCSA</name>
<keyword evidence="1" id="KW-0472">Membrane</keyword>
<dbReference type="AlphaFoldDB" id="A0A1F4TQZ4"/>
<accession>A0A1F4TQZ4</accession>
<reference evidence="2 3" key="1">
    <citation type="journal article" date="2016" name="Nat. Commun.">
        <title>Thousands of microbial genomes shed light on interconnected biogeochemical processes in an aquifer system.</title>
        <authorList>
            <person name="Anantharaman K."/>
            <person name="Brown C.T."/>
            <person name="Hug L.A."/>
            <person name="Sharon I."/>
            <person name="Castelle C.J."/>
            <person name="Probst A.J."/>
            <person name="Thomas B.C."/>
            <person name="Singh A."/>
            <person name="Wilkins M.J."/>
            <person name="Karaoz U."/>
            <person name="Brodie E.L."/>
            <person name="Williams K.H."/>
            <person name="Hubbard S.S."/>
            <person name="Banfield J.F."/>
        </authorList>
    </citation>
    <scope>NUCLEOTIDE SEQUENCE [LARGE SCALE GENOMIC DNA]</scope>
</reference>
<dbReference type="EMBL" id="MEUI01000009">
    <property type="protein sequence ID" value="OGC35057.1"/>
    <property type="molecule type" value="Genomic_DNA"/>
</dbReference>
<feature type="transmembrane region" description="Helical" evidence="1">
    <location>
        <begin position="130"/>
        <end position="155"/>
    </location>
</feature>
<feature type="transmembrane region" description="Helical" evidence="1">
    <location>
        <begin position="80"/>
        <end position="101"/>
    </location>
</feature>
<proteinExistence type="predicted"/>
<evidence type="ECO:0000256" key="1">
    <source>
        <dbReference type="SAM" id="Phobius"/>
    </source>
</evidence>
<feature type="transmembrane region" description="Helical" evidence="1">
    <location>
        <begin position="175"/>
        <end position="200"/>
    </location>
</feature>
<gene>
    <name evidence="2" type="ORF">A2462_05800</name>
</gene>